<dbReference type="SUPFAM" id="SSF54427">
    <property type="entry name" value="NTF2-like"/>
    <property type="match status" value="1"/>
</dbReference>
<evidence type="ECO:0000256" key="1">
    <source>
        <dbReference type="SAM" id="SignalP"/>
    </source>
</evidence>
<keyword evidence="4" id="KW-1185">Reference proteome</keyword>
<feature type="chain" id="PRO_5011489982" description="DUF4440 domain-containing protein" evidence="1">
    <location>
        <begin position="21"/>
        <end position="142"/>
    </location>
</feature>
<dbReference type="Gene3D" id="3.10.450.50">
    <property type="match status" value="1"/>
</dbReference>
<dbReference type="RefSeq" id="WP_090704246.1">
    <property type="nucleotide sequence ID" value="NZ_FNHH01000011.1"/>
</dbReference>
<proteinExistence type="predicted"/>
<gene>
    <name evidence="3" type="ORF">SAMN05421813_11133</name>
</gene>
<sequence>MLKYLKILILLAAISLNAQAQSKKEAQIAKLVLAINNAIINTDSITLRNLTWDELSYGHSAGLIQDQKAFIAGVMNGPTFFKIIEPLDQKITMAGKNAIVRHIVTAKAVNKGNPLDLKFGNIMVWQKKQGKWKLLARQGYKL</sequence>
<organism evidence="3 4">
    <name type="scientific">Daejeonella rubra</name>
    <dbReference type="NCBI Taxonomy" id="990371"/>
    <lineage>
        <taxon>Bacteria</taxon>
        <taxon>Pseudomonadati</taxon>
        <taxon>Bacteroidota</taxon>
        <taxon>Sphingobacteriia</taxon>
        <taxon>Sphingobacteriales</taxon>
        <taxon>Sphingobacteriaceae</taxon>
        <taxon>Daejeonella</taxon>
    </lineage>
</organism>
<name>A0A1G9SUP2_9SPHI</name>
<dbReference type="AlphaFoldDB" id="A0A1G9SUP2"/>
<feature type="domain" description="DUF4440" evidence="2">
    <location>
        <begin position="28"/>
        <end position="134"/>
    </location>
</feature>
<evidence type="ECO:0000313" key="3">
    <source>
        <dbReference type="EMBL" id="SDM39064.1"/>
    </source>
</evidence>
<feature type="signal peptide" evidence="1">
    <location>
        <begin position="1"/>
        <end position="20"/>
    </location>
</feature>
<dbReference type="EMBL" id="FNHH01000011">
    <property type="protein sequence ID" value="SDM39064.1"/>
    <property type="molecule type" value="Genomic_DNA"/>
</dbReference>
<evidence type="ECO:0000313" key="4">
    <source>
        <dbReference type="Proteomes" id="UP000199226"/>
    </source>
</evidence>
<dbReference type="Proteomes" id="UP000199226">
    <property type="component" value="Unassembled WGS sequence"/>
</dbReference>
<reference evidence="4" key="1">
    <citation type="submission" date="2016-10" db="EMBL/GenBank/DDBJ databases">
        <authorList>
            <person name="Varghese N."/>
            <person name="Submissions S."/>
        </authorList>
    </citation>
    <scope>NUCLEOTIDE SEQUENCE [LARGE SCALE GENOMIC DNA]</scope>
    <source>
        <strain evidence="4">DSM 24536</strain>
    </source>
</reference>
<accession>A0A1G9SUP2</accession>
<dbReference type="Pfam" id="PF14534">
    <property type="entry name" value="DUF4440"/>
    <property type="match status" value="1"/>
</dbReference>
<dbReference type="InterPro" id="IPR032710">
    <property type="entry name" value="NTF2-like_dom_sf"/>
</dbReference>
<protein>
    <recommendedName>
        <fullName evidence="2">DUF4440 domain-containing protein</fullName>
    </recommendedName>
</protein>
<dbReference type="InterPro" id="IPR027843">
    <property type="entry name" value="DUF4440"/>
</dbReference>
<evidence type="ECO:0000259" key="2">
    <source>
        <dbReference type="Pfam" id="PF14534"/>
    </source>
</evidence>
<dbReference type="STRING" id="990371.SAMN05421813_11133"/>
<dbReference type="OrthoDB" id="5383110at2"/>
<keyword evidence="1" id="KW-0732">Signal</keyword>